<comment type="caution">
    <text evidence="1">The sequence shown here is derived from an EMBL/GenBank/DDBJ whole genome shotgun (WGS) entry which is preliminary data.</text>
</comment>
<gene>
    <name evidence="1" type="ORF">E2F50_20265</name>
</gene>
<organism evidence="1 2">
    <name type="scientific">Rhizobium deserti</name>
    <dbReference type="NCBI Taxonomy" id="2547961"/>
    <lineage>
        <taxon>Bacteria</taxon>
        <taxon>Pseudomonadati</taxon>
        <taxon>Pseudomonadota</taxon>
        <taxon>Alphaproteobacteria</taxon>
        <taxon>Hyphomicrobiales</taxon>
        <taxon>Rhizobiaceae</taxon>
        <taxon>Rhizobium/Agrobacterium group</taxon>
        <taxon>Rhizobium</taxon>
    </lineage>
</organism>
<proteinExistence type="predicted"/>
<dbReference type="Proteomes" id="UP000295238">
    <property type="component" value="Unassembled WGS sequence"/>
</dbReference>
<accession>A0A4V3ANH5</accession>
<evidence type="ECO:0000313" key="1">
    <source>
        <dbReference type="EMBL" id="TDK31278.1"/>
    </source>
</evidence>
<sequence>MAASPKGWTTMAWQSDYGQFYLMDRNDKAFEAPVEITPEMEARCLFVMPSGITIYTQSCLQQHIRIAIYDQEPSHPLVEPMSDKPWTHEETVEVRFPSKTFAISSPSMPDPLPNGPVFFVDTVECAMRISWMEFQGSRDDSVPIEPDVIDIAIWPRP</sequence>
<evidence type="ECO:0000313" key="2">
    <source>
        <dbReference type="Proteomes" id="UP000295238"/>
    </source>
</evidence>
<dbReference type="EMBL" id="SMTL01000007">
    <property type="protein sequence ID" value="TDK31278.1"/>
    <property type="molecule type" value="Genomic_DNA"/>
</dbReference>
<dbReference type="AlphaFoldDB" id="A0A4V3ANH5"/>
<reference evidence="1 2" key="1">
    <citation type="submission" date="2019-03" db="EMBL/GenBank/DDBJ databases">
        <title>Rhizobium sp. nov., an bacterium isolated from biocrust in Mu Us Desert.</title>
        <authorList>
            <person name="Lixiong L."/>
        </authorList>
    </citation>
    <scope>NUCLEOTIDE SEQUENCE [LARGE SCALE GENOMIC DNA]</scope>
    <source>
        <strain evidence="1 2">SPY-1</strain>
    </source>
</reference>
<dbReference type="OrthoDB" id="8398279at2"/>
<name>A0A4V3ANH5_9HYPH</name>
<dbReference type="RefSeq" id="WP_133317994.1">
    <property type="nucleotide sequence ID" value="NZ_SMTL01000007.1"/>
</dbReference>
<keyword evidence="2" id="KW-1185">Reference proteome</keyword>
<protein>
    <submittedName>
        <fullName evidence="1">Uncharacterized protein</fullName>
    </submittedName>
</protein>